<evidence type="ECO:0000259" key="8">
    <source>
        <dbReference type="Pfam" id="PF08389"/>
    </source>
</evidence>
<dbReference type="GO" id="GO:0031267">
    <property type="term" value="F:small GTPase binding"/>
    <property type="evidence" value="ECO:0007669"/>
    <property type="project" value="InterPro"/>
</dbReference>
<dbReference type="SUPFAM" id="SSF48371">
    <property type="entry name" value="ARM repeat"/>
    <property type="match status" value="1"/>
</dbReference>
<sequence>MGTEVTPEELLELIRRLYAPTSSAEEQRQVQHVLFEAQRSTGAWQWSSWLLTSPHDAQSRFFGALTLSIKISRDFISLPEGHQEQLKQSLMEILYHSAPLAYPANHDATANSLNAASSERIVLRKLAVAATALAIKIAPRDWSEWLLSLMTLLSSAPCSRQAVFEVLAVITEESERADLIGKRRVQFEHTLTEAGSLVARTIIDTLTTFPSSHNDADLIAALRCLQSWLTSKNIRYEDLDRIYPLTLPLLLHPPTAEQASDCIEDFLADLDFLTPTRAEPLLDYLSSQYTSQAIAEAIENESDTDILPTLKLLVATFEHSATTIVRSMASQRSVTLLRHLLLLSTFPGTFAVDEEVSIIGLPTWVYLQEEMADEGLHGTSTGDDQGSETVQRWKLGQEIFAELSTRLLVKLQWPPESETQGWTKDTFSRYSNYRSDVGDTLIHAYYVIRVRLLEFLVSTAIERSAQASRSGGPWEPLEACLYALQAIQEAIPEETDAHLPDVFARVLTALPVDAPTRLTETTLLLIGNYTAWLNEHPAYILQALTFVAAALSRESVWRSAAMAIRRLCSTCRVHLIGHVGSFVALVANLEGRLPSSDFAKVVESVAAVVQAMPMQDAVPHICLLVQGTLHRVAQAHASLSSPSDSTAARDTVLQSLAVLSACIRGLAEPEADLLLLDGDAEGSNEAMRAQYFQTDARLIELRGQMLACICTILPAAQNDVELAIAVGELVRQSTTTPVVTPLSLDPADLLSPLSSAVATSLDPSLLGTLTAVIAAAARDSPGDKALSSSTTAFTAVFRTAGSHLASRSLLESHPDVVHALYDFAAGVRGCLVSSSLRTDRASQVLRHFPQAIAGSPALDQACQHCILAMQLSERVALTAVLRFVSMLVHETWHQYSHAALLKPTVERHGQEIVIVALKGISGEAPRSVLDPFGELFQALSKAYSAEFPAWLHTGLSSVDPVRIDEAYRMRFIKQINASRSLKQTRKIITEFALSARGLTGSVYGVSST</sequence>
<comment type="subcellular location">
    <subcellularLocation>
        <location evidence="1">Nucleus</location>
    </subcellularLocation>
</comment>
<keyword evidence="5" id="KW-0653">Protein transport</keyword>
<dbReference type="Pfam" id="PF08389">
    <property type="entry name" value="Xpo1"/>
    <property type="match status" value="1"/>
</dbReference>
<dbReference type="GO" id="GO:0005634">
    <property type="term" value="C:nucleus"/>
    <property type="evidence" value="ECO:0007669"/>
    <property type="project" value="UniProtKB-SubCell"/>
</dbReference>
<dbReference type="InterPro" id="IPR051345">
    <property type="entry name" value="Importin_beta-like_NTR"/>
</dbReference>
<dbReference type="STRING" id="764103.G7E6U3"/>
<proteinExistence type="inferred from homology"/>
<evidence type="ECO:0000313" key="9">
    <source>
        <dbReference type="EMBL" id="GAA98553.1"/>
    </source>
</evidence>
<organism evidence="9 10">
    <name type="scientific">Mixia osmundae (strain CBS 9802 / IAM 14324 / JCM 22182 / KY 12970)</name>
    <dbReference type="NCBI Taxonomy" id="764103"/>
    <lineage>
        <taxon>Eukaryota</taxon>
        <taxon>Fungi</taxon>
        <taxon>Dikarya</taxon>
        <taxon>Basidiomycota</taxon>
        <taxon>Pucciniomycotina</taxon>
        <taxon>Mixiomycetes</taxon>
        <taxon>Mixiales</taxon>
        <taxon>Mixiaceae</taxon>
        <taxon>Mixia</taxon>
    </lineage>
</organism>
<dbReference type="GO" id="GO:0006606">
    <property type="term" value="P:protein import into nucleus"/>
    <property type="evidence" value="ECO:0007669"/>
    <property type="project" value="TreeGrafter"/>
</dbReference>
<dbReference type="Pfam" id="PF18806">
    <property type="entry name" value="Importin_rep_3"/>
    <property type="match status" value="1"/>
</dbReference>
<dbReference type="OMA" id="CLASIGK"/>
<dbReference type="Proteomes" id="UP000009131">
    <property type="component" value="Unassembled WGS sequence"/>
</dbReference>
<dbReference type="OrthoDB" id="2016913at2759"/>
<evidence type="ECO:0000256" key="3">
    <source>
        <dbReference type="ARBA" id="ARBA00022448"/>
    </source>
</evidence>
<evidence type="ECO:0000313" key="10">
    <source>
        <dbReference type="Proteomes" id="UP000009131"/>
    </source>
</evidence>
<evidence type="ECO:0000256" key="1">
    <source>
        <dbReference type="ARBA" id="ARBA00004123"/>
    </source>
</evidence>
<dbReference type="InterPro" id="IPR011989">
    <property type="entry name" value="ARM-like"/>
</dbReference>
<dbReference type="InterPro" id="IPR040520">
    <property type="entry name" value="Importin_rep_3"/>
</dbReference>
<dbReference type="Gene3D" id="1.25.10.10">
    <property type="entry name" value="Leucine-rich Repeat Variant"/>
    <property type="match status" value="1"/>
</dbReference>
<evidence type="ECO:0000256" key="6">
    <source>
        <dbReference type="ARBA" id="ARBA00023242"/>
    </source>
</evidence>
<dbReference type="InParanoid" id="G7E6U3"/>
<dbReference type="Pfam" id="PF24140">
    <property type="entry name" value="TPR_TNPO3_IPO13_3rd"/>
    <property type="match status" value="1"/>
</dbReference>
<dbReference type="Pfam" id="PF03810">
    <property type="entry name" value="IBN_N"/>
    <property type="match status" value="1"/>
</dbReference>
<keyword evidence="6" id="KW-0539">Nucleus</keyword>
<dbReference type="eggNOG" id="KOG2022">
    <property type="taxonomic scope" value="Eukaryota"/>
</dbReference>
<keyword evidence="3" id="KW-0813">Transport</keyword>
<dbReference type="HOGENOM" id="CLU_005996_3_0_1"/>
<keyword evidence="4" id="KW-0677">Repeat</keyword>
<evidence type="ECO:0000259" key="7">
    <source>
        <dbReference type="Pfam" id="PF03810"/>
    </source>
</evidence>
<evidence type="ECO:0000256" key="5">
    <source>
        <dbReference type="ARBA" id="ARBA00022927"/>
    </source>
</evidence>
<dbReference type="AlphaFoldDB" id="G7E6U3"/>
<dbReference type="InterPro" id="IPR013598">
    <property type="entry name" value="Exportin-1/Importin-b-like"/>
</dbReference>
<dbReference type="InterPro" id="IPR057942">
    <property type="entry name" value="TPR_TNPO3_IPO13_3rd"/>
</dbReference>
<accession>G7E6U3</accession>
<keyword evidence="10" id="KW-1185">Reference proteome</keyword>
<gene>
    <name evidence="9" type="primary">Mo05239</name>
    <name evidence="9" type="ORF">E5Q_05239</name>
</gene>
<feature type="domain" description="Importin N-terminal" evidence="7">
    <location>
        <begin position="33"/>
        <end position="95"/>
    </location>
</feature>
<dbReference type="FunCoup" id="G7E6U3">
    <property type="interactions" value="168"/>
</dbReference>
<dbReference type="EMBL" id="BABT02000153">
    <property type="protein sequence ID" value="GAA98553.1"/>
    <property type="molecule type" value="Genomic_DNA"/>
</dbReference>
<name>G7E6U3_MIXOS</name>
<dbReference type="RefSeq" id="XP_014567629.1">
    <property type="nucleotide sequence ID" value="XM_014712143.1"/>
</dbReference>
<comment type="similarity">
    <text evidence="2">Belongs to the importin beta family.</text>
</comment>
<dbReference type="GO" id="GO:0005737">
    <property type="term" value="C:cytoplasm"/>
    <property type="evidence" value="ECO:0007669"/>
    <property type="project" value="TreeGrafter"/>
</dbReference>
<dbReference type="InterPro" id="IPR001494">
    <property type="entry name" value="Importin-beta_N"/>
</dbReference>
<dbReference type="PANTHER" id="PTHR12363:SF33">
    <property type="entry name" value="IMPORTIN-13"/>
    <property type="match status" value="1"/>
</dbReference>
<feature type="domain" description="Exportin-1/Importin-beta-like" evidence="8">
    <location>
        <begin position="120"/>
        <end position="263"/>
    </location>
</feature>
<reference evidence="9 10" key="2">
    <citation type="journal article" date="2012" name="Open Biol.">
        <title>Characteristics of nucleosomes and linker DNA regions on the genome of the basidiomycete Mixia osmundae revealed by mono- and dinucleosome mapping.</title>
        <authorList>
            <person name="Nishida H."/>
            <person name="Kondo S."/>
            <person name="Matsumoto T."/>
            <person name="Suzuki Y."/>
            <person name="Yoshikawa H."/>
            <person name="Taylor T.D."/>
            <person name="Sugiyama J."/>
        </authorList>
    </citation>
    <scope>NUCLEOTIDE SEQUENCE [LARGE SCALE GENOMIC DNA]</scope>
    <source>
        <strain evidence="10">CBS 9802 / IAM 14324 / JCM 22182 / KY 12970</strain>
    </source>
</reference>
<comment type="caution">
    <text evidence="9">The sequence shown here is derived from an EMBL/GenBank/DDBJ whole genome shotgun (WGS) entry which is preliminary data.</text>
</comment>
<protein>
    <submittedName>
        <fullName evidence="9">Uncharacterized protein</fullName>
    </submittedName>
</protein>
<evidence type="ECO:0000256" key="4">
    <source>
        <dbReference type="ARBA" id="ARBA00022737"/>
    </source>
</evidence>
<dbReference type="InterPro" id="IPR016024">
    <property type="entry name" value="ARM-type_fold"/>
</dbReference>
<dbReference type="PANTHER" id="PTHR12363">
    <property type="entry name" value="TRANSPORTIN 3 AND IMPORTIN 13"/>
    <property type="match status" value="1"/>
</dbReference>
<evidence type="ECO:0000256" key="2">
    <source>
        <dbReference type="ARBA" id="ARBA00007991"/>
    </source>
</evidence>
<reference evidence="9 10" key="1">
    <citation type="journal article" date="2011" name="J. Gen. Appl. Microbiol.">
        <title>Draft genome sequencing of the enigmatic basidiomycete Mixia osmundae.</title>
        <authorList>
            <person name="Nishida H."/>
            <person name="Nagatsuka Y."/>
            <person name="Sugiyama J."/>
        </authorList>
    </citation>
    <scope>NUCLEOTIDE SEQUENCE [LARGE SCALE GENOMIC DNA]</scope>
    <source>
        <strain evidence="10">CBS 9802 / IAM 14324 / JCM 22182 / KY 12970</strain>
    </source>
</reference>